<keyword evidence="4" id="KW-0812">Transmembrane</keyword>
<comment type="catalytic activity">
    <reaction evidence="3">
        <text>Random hydrolysis of (1-&gt;4)-linkages between N-acetyl-beta-D-glucosamine and D-glucuronate residues in hyaluronate.</text>
        <dbReference type="EC" id="3.2.1.35"/>
    </reaction>
</comment>
<dbReference type="Proteomes" id="UP000283509">
    <property type="component" value="Unassembled WGS sequence"/>
</dbReference>
<dbReference type="InterPro" id="IPR018155">
    <property type="entry name" value="Hyaluronidase"/>
</dbReference>
<keyword evidence="4" id="KW-1133">Transmembrane helix</keyword>
<dbReference type="OrthoDB" id="5796153at2759"/>
<dbReference type="PANTHER" id="PTHR11769:SF35">
    <property type="entry name" value="HYALURONIDASE"/>
    <property type="match status" value="1"/>
</dbReference>
<dbReference type="SUPFAM" id="SSF51445">
    <property type="entry name" value="(Trans)glycosidases"/>
    <property type="match status" value="1"/>
</dbReference>
<dbReference type="GO" id="GO:0005975">
    <property type="term" value="P:carbohydrate metabolic process"/>
    <property type="evidence" value="ECO:0007669"/>
    <property type="project" value="InterPro"/>
</dbReference>
<dbReference type="GO" id="GO:0030214">
    <property type="term" value="P:hyaluronan catabolic process"/>
    <property type="evidence" value="ECO:0007669"/>
    <property type="project" value="TreeGrafter"/>
</dbReference>
<sequence>MSLCSPARPYTLWAWVCVYVWVLACPVDARFTVWWNSPTEMCQHFGIYINVSQYGIVQNTGDKFYGDKVTIFYGPGVFPVFKGNTTVNGGIPQKGNISLHVRTFMKQVESQMKPDFEGAAILDFETYYPNYEMSPEQYRHASIEWVTALHPDWSPQLIAQTAERTFNDSAREYYQLLLWAGRELRPKAEWGYYHYPYCHNYGPGVGDCKPAVMKSNDETMWLFEGSSALYPSIYIFKNSGWDPRTRRLNTMGRLGEAVRVRRNSGKDMPIYPYFWYK</sequence>
<feature type="transmembrane region" description="Helical" evidence="4">
    <location>
        <begin position="12"/>
        <end position="35"/>
    </location>
</feature>
<accession>A0A423SH46</accession>
<dbReference type="Gene3D" id="3.20.20.70">
    <property type="entry name" value="Aldolase class I"/>
    <property type="match status" value="1"/>
</dbReference>
<keyword evidence="2" id="KW-1015">Disulfide bond</keyword>
<dbReference type="GO" id="GO:0004415">
    <property type="term" value="F:hyalurononglucosaminidase activity"/>
    <property type="evidence" value="ECO:0007669"/>
    <property type="project" value="UniProtKB-UniRule"/>
</dbReference>
<keyword evidence="4" id="KW-0472">Membrane</keyword>
<dbReference type="SMR" id="A0A423SH46"/>
<keyword evidence="3" id="KW-0378">Hydrolase</keyword>
<gene>
    <name evidence="5" type="ORF">C7M84_018637</name>
</gene>
<reference evidence="5 6" key="2">
    <citation type="submission" date="2019-01" db="EMBL/GenBank/DDBJ databases">
        <title>The decoding of complex shrimp genome reveals the adaptation for benthos swimmer, frequently molting mechanism and breeding impact on genome.</title>
        <authorList>
            <person name="Sun Y."/>
            <person name="Gao Y."/>
            <person name="Yu Y."/>
        </authorList>
    </citation>
    <scope>NUCLEOTIDE SEQUENCE [LARGE SCALE GENOMIC DNA]</scope>
    <source>
        <tissue evidence="5">Muscle</tissue>
    </source>
</reference>
<evidence type="ECO:0000313" key="5">
    <source>
        <dbReference type="EMBL" id="ROT63479.1"/>
    </source>
</evidence>
<name>A0A423SH46_PENVA</name>
<dbReference type="Pfam" id="PF01630">
    <property type="entry name" value="Glyco_hydro_56"/>
    <property type="match status" value="1"/>
</dbReference>
<organism evidence="5 6">
    <name type="scientific">Penaeus vannamei</name>
    <name type="common">Whiteleg shrimp</name>
    <name type="synonym">Litopenaeus vannamei</name>
    <dbReference type="NCBI Taxonomy" id="6689"/>
    <lineage>
        <taxon>Eukaryota</taxon>
        <taxon>Metazoa</taxon>
        <taxon>Ecdysozoa</taxon>
        <taxon>Arthropoda</taxon>
        <taxon>Crustacea</taxon>
        <taxon>Multicrustacea</taxon>
        <taxon>Malacostraca</taxon>
        <taxon>Eumalacostraca</taxon>
        <taxon>Eucarida</taxon>
        <taxon>Decapoda</taxon>
        <taxon>Dendrobranchiata</taxon>
        <taxon>Penaeoidea</taxon>
        <taxon>Penaeidae</taxon>
        <taxon>Penaeus</taxon>
    </lineage>
</organism>
<dbReference type="InterPro" id="IPR013785">
    <property type="entry name" value="Aldolase_TIM"/>
</dbReference>
<evidence type="ECO:0000256" key="2">
    <source>
        <dbReference type="ARBA" id="ARBA00023157"/>
    </source>
</evidence>
<evidence type="ECO:0000256" key="3">
    <source>
        <dbReference type="RuleBase" id="RU610713"/>
    </source>
</evidence>
<evidence type="ECO:0000256" key="1">
    <source>
        <dbReference type="ARBA" id="ARBA00008871"/>
    </source>
</evidence>
<keyword evidence="6" id="KW-1185">Reference proteome</keyword>
<dbReference type="EMBL" id="QCYY01003436">
    <property type="protein sequence ID" value="ROT63479.1"/>
    <property type="molecule type" value="Genomic_DNA"/>
</dbReference>
<keyword evidence="3" id="KW-0326">Glycosidase</keyword>
<proteinExistence type="inferred from homology"/>
<evidence type="ECO:0000313" key="6">
    <source>
        <dbReference type="Proteomes" id="UP000283509"/>
    </source>
</evidence>
<dbReference type="PANTHER" id="PTHR11769">
    <property type="entry name" value="HYALURONIDASE"/>
    <property type="match status" value="1"/>
</dbReference>
<dbReference type="STRING" id="6689.A0A423SH46"/>
<comment type="caution">
    <text evidence="5">The sequence shown here is derived from an EMBL/GenBank/DDBJ whole genome shotgun (WGS) entry which is preliminary data.</text>
</comment>
<dbReference type="EC" id="3.2.1.35" evidence="3"/>
<reference evidence="5 6" key="1">
    <citation type="submission" date="2018-04" db="EMBL/GenBank/DDBJ databases">
        <authorList>
            <person name="Zhang X."/>
            <person name="Yuan J."/>
            <person name="Li F."/>
            <person name="Xiang J."/>
        </authorList>
    </citation>
    <scope>NUCLEOTIDE SEQUENCE [LARGE SCALE GENOMIC DNA]</scope>
    <source>
        <tissue evidence="5">Muscle</tissue>
    </source>
</reference>
<dbReference type="PRINTS" id="PR00846">
    <property type="entry name" value="GLHYDRLASE56"/>
</dbReference>
<dbReference type="InterPro" id="IPR017853">
    <property type="entry name" value="GH"/>
</dbReference>
<dbReference type="AlphaFoldDB" id="A0A423SH46"/>
<comment type="similarity">
    <text evidence="1 3">Belongs to the glycosyl hydrolase 56 family.</text>
</comment>
<protein>
    <recommendedName>
        <fullName evidence="3">Hyaluronidase</fullName>
        <ecNumber evidence="3">3.2.1.35</ecNumber>
    </recommendedName>
</protein>
<evidence type="ECO:0000256" key="4">
    <source>
        <dbReference type="SAM" id="Phobius"/>
    </source>
</evidence>